<feature type="domain" description="Peptidase S1" evidence="4">
    <location>
        <begin position="76"/>
        <end position="298"/>
    </location>
</feature>
<comment type="similarity">
    <text evidence="1">Belongs to the peptidase S1 family.</text>
</comment>
<gene>
    <name evidence="5" type="ORF">SAMN05444320_106371</name>
</gene>
<dbReference type="SUPFAM" id="SSF50494">
    <property type="entry name" value="Trypsin-like serine proteases"/>
    <property type="match status" value="1"/>
</dbReference>
<evidence type="ECO:0000313" key="6">
    <source>
        <dbReference type="Proteomes" id="UP000184501"/>
    </source>
</evidence>
<name>A0A1M5H2B1_STRHI</name>
<dbReference type="InterPro" id="IPR050430">
    <property type="entry name" value="Peptidase_S1"/>
</dbReference>
<dbReference type="PANTHER" id="PTHR24276">
    <property type="entry name" value="POLYSERASE-RELATED"/>
    <property type="match status" value="1"/>
</dbReference>
<dbReference type="InterPro" id="IPR043504">
    <property type="entry name" value="Peptidase_S1_PA_chymotrypsin"/>
</dbReference>
<dbReference type="GO" id="GO:0006508">
    <property type="term" value="P:proteolysis"/>
    <property type="evidence" value="ECO:0007669"/>
    <property type="project" value="UniProtKB-KW"/>
</dbReference>
<reference evidence="5 6" key="1">
    <citation type="submission" date="2016-11" db="EMBL/GenBank/DDBJ databases">
        <authorList>
            <person name="Jaros S."/>
            <person name="Januszkiewicz K."/>
            <person name="Wedrychowicz H."/>
        </authorList>
    </citation>
    <scope>NUCLEOTIDE SEQUENCE [LARGE SCALE GENOMIC DNA]</scope>
    <source>
        <strain evidence="5 6">DSM 44523</strain>
    </source>
</reference>
<keyword evidence="2" id="KW-1015">Disulfide bond</keyword>
<organism evidence="5 6">
    <name type="scientific">Streptoalloteichus hindustanus</name>
    <dbReference type="NCBI Taxonomy" id="2017"/>
    <lineage>
        <taxon>Bacteria</taxon>
        <taxon>Bacillati</taxon>
        <taxon>Actinomycetota</taxon>
        <taxon>Actinomycetes</taxon>
        <taxon>Pseudonocardiales</taxon>
        <taxon>Pseudonocardiaceae</taxon>
        <taxon>Streptoalloteichus</taxon>
    </lineage>
</organism>
<dbReference type="GO" id="GO:0004252">
    <property type="term" value="F:serine-type endopeptidase activity"/>
    <property type="evidence" value="ECO:0007669"/>
    <property type="project" value="InterPro"/>
</dbReference>
<keyword evidence="6" id="KW-1185">Reference proteome</keyword>
<dbReference type="Gene3D" id="2.40.10.10">
    <property type="entry name" value="Trypsin-like serine proteases"/>
    <property type="match status" value="1"/>
</dbReference>
<dbReference type="OrthoDB" id="1496095at2"/>
<accession>A0A1M5H2B1</accession>
<dbReference type="InterPro" id="IPR001314">
    <property type="entry name" value="Peptidase_S1A"/>
</dbReference>
<dbReference type="PANTHER" id="PTHR24276:SF98">
    <property type="entry name" value="FI18310P1-RELATED"/>
    <property type="match status" value="1"/>
</dbReference>
<evidence type="ECO:0000313" key="5">
    <source>
        <dbReference type="EMBL" id="SHG10137.1"/>
    </source>
</evidence>
<dbReference type="SMART" id="SM00020">
    <property type="entry name" value="Tryp_SPc"/>
    <property type="match status" value="1"/>
</dbReference>
<dbReference type="PROSITE" id="PS00135">
    <property type="entry name" value="TRYPSIN_SER"/>
    <property type="match status" value="1"/>
</dbReference>
<protein>
    <submittedName>
        <fullName evidence="5">Trypsin</fullName>
    </submittedName>
</protein>
<keyword evidence="3" id="KW-0720">Serine protease</keyword>
<dbReference type="Proteomes" id="UP000184501">
    <property type="component" value="Unassembled WGS sequence"/>
</dbReference>
<evidence type="ECO:0000256" key="3">
    <source>
        <dbReference type="RuleBase" id="RU363034"/>
    </source>
</evidence>
<sequence length="298" mass="30555">MPRARRGPRALIGTLLVAAVVASATVLVGGTGTLAATPEGRAGGPVLLPPAEGDRVRVSRSGRRRPVEPLVVEPFVVGGQRASIAEHPWVVHLTTSNGYQYCGGAIVAPNKVLTAAHCVARRALSDLRVIAGREDKQSAEGVVAGVASAWVHPSFQSTNRGDDVAVVTLDRTVPYPAVAVAGAADAALYQPGAEAAVIGWGDTAEGGPSSRYLMKAVVPVMPDGDCSSAFPEYDAGRMLCAGYPEGRIDACQGDSGGPLVAGGKVIGLVSTGEGCARAGKPGIYTRVAVYEDLVRPRI</sequence>
<dbReference type="PROSITE" id="PS50240">
    <property type="entry name" value="TRYPSIN_DOM"/>
    <property type="match status" value="1"/>
</dbReference>
<evidence type="ECO:0000259" key="4">
    <source>
        <dbReference type="PROSITE" id="PS50240"/>
    </source>
</evidence>
<proteinExistence type="inferred from homology"/>
<dbReference type="AlphaFoldDB" id="A0A1M5H2B1"/>
<dbReference type="PROSITE" id="PS00134">
    <property type="entry name" value="TRYPSIN_HIS"/>
    <property type="match status" value="1"/>
</dbReference>
<keyword evidence="3" id="KW-0378">Hydrolase</keyword>
<dbReference type="InterPro" id="IPR018114">
    <property type="entry name" value="TRYPSIN_HIS"/>
</dbReference>
<dbReference type="FunFam" id="2.40.10.10:FF:000068">
    <property type="entry name" value="transmembrane protease serine 2"/>
    <property type="match status" value="1"/>
</dbReference>
<dbReference type="STRING" id="2017.SAMN05444320_106371"/>
<keyword evidence="3" id="KW-0645">Protease</keyword>
<evidence type="ECO:0000256" key="1">
    <source>
        <dbReference type="ARBA" id="ARBA00007664"/>
    </source>
</evidence>
<dbReference type="InterPro" id="IPR001254">
    <property type="entry name" value="Trypsin_dom"/>
</dbReference>
<dbReference type="CDD" id="cd00190">
    <property type="entry name" value="Tryp_SPc"/>
    <property type="match status" value="1"/>
</dbReference>
<dbReference type="PRINTS" id="PR00722">
    <property type="entry name" value="CHYMOTRYPSIN"/>
</dbReference>
<dbReference type="InterPro" id="IPR009003">
    <property type="entry name" value="Peptidase_S1_PA"/>
</dbReference>
<dbReference type="RefSeq" id="WP_073485647.1">
    <property type="nucleotide sequence ID" value="NZ_FQVN01000006.1"/>
</dbReference>
<dbReference type="EMBL" id="FQVN01000006">
    <property type="protein sequence ID" value="SHG10137.1"/>
    <property type="molecule type" value="Genomic_DNA"/>
</dbReference>
<dbReference type="FunFam" id="2.40.10.10:FF:000002">
    <property type="entry name" value="Transmembrane protease serine"/>
    <property type="match status" value="1"/>
</dbReference>
<dbReference type="InterPro" id="IPR033116">
    <property type="entry name" value="TRYPSIN_SER"/>
</dbReference>
<dbReference type="Pfam" id="PF00089">
    <property type="entry name" value="Trypsin"/>
    <property type="match status" value="1"/>
</dbReference>
<evidence type="ECO:0000256" key="2">
    <source>
        <dbReference type="ARBA" id="ARBA00023157"/>
    </source>
</evidence>